<reference evidence="3" key="1">
    <citation type="submission" date="2019-09" db="EMBL/GenBank/DDBJ databases">
        <title>Characterization of Mobilized Colistin Resistance Gene mcr-9 Carrying Colisitin Resistant Salmonella enterica serotype Senftenberg ST14.</title>
        <authorList>
            <person name="Cha M.-H."/>
            <person name="Woo G.-J."/>
        </authorList>
    </citation>
    <scope>NUCLEOTIDE SEQUENCE</scope>
    <source>
        <strain evidence="3">KUFSE-SAL0043</strain>
    </source>
</reference>
<dbReference type="GO" id="GO:0008270">
    <property type="term" value="F:zinc ion binding"/>
    <property type="evidence" value="ECO:0007669"/>
    <property type="project" value="UniProtKB-KW"/>
</dbReference>
<keyword evidence="1" id="KW-0479">Metal-binding</keyword>
<feature type="domain" description="SWIM-type" evidence="2">
    <location>
        <begin position="53"/>
        <end position="91"/>
    </location>
</feature>
<evidence type="ECO:0000256" key="1">
    <source>
        <dbReference type="PROSITE-ProRule" id="PRU00325"/>
    </source>
</evidence>
<organism evidence="3">
    <name type="scientific">Salmonella enterica subsp. enterica serovar Dessau</name>
    <dbReference type="NCBI Taxonomy" id="2564349"/>
    <lineage>
        <taxon>Bacteria</taxon>
        <taxon>Pseudomonadati</taxon>
        <taxon>Pseudomonadota</taxon>
        <taxon>Gammaproteobacteria</taxon>
        <taxon>Enterobacterales</taxon>
        <taxon>Enterobacteriaceae</taxon>
        <taxon>Salmonella</taxon>
    </lineage>
</organism>
<evidence type="ECO:0000259" key="2">
    <source>
        <dbReference type="PROSITE" id="PS50966"/>
    </source>
</evidence>
<dbReference type="InterPro" id="IPR007527">
    <property type="entry name" value="Znf_SWIM"/>
</dbReference>
<proteinExistence type="predicted"/>
<protein>
    <submittedName>
        <fullName evidence="3">SWIM zinc finger family protein</fullName>
    </submittedName>
</protein>
<evidence type="ECO:0000313" key="3">
    <source>
        <dbReference type="EMBL" id="QUS47057.1"/>
    </source>
</evidence>
<dbReference type="PROSITE" id="PS50966">
    <property type="entry name" value="ZF_SWIM"/>
    <property type="match status" value="1"/>
</dbReference>
<dbReference type="AlphaFoldDB" id="A0A8E5IMH1"/>
<keyword evidence="1" id="KW-0863">Zinc-finger</keyword>
<dbReference type="Pfam" id="PF04434">
    <property type="entry name" value="SWIM"/>
    <property type="match status" value="1"/>
</dbReference>
<sequence length="119" mass="13450">MRQCIWHQRSAPCWYTSYSRQRGSEMVREGGVALDEGGESDVIARGRDEPSLFVVHLTALRRELQVACTCPVFALGRDACRHVWAALVATDRVRRLPRLRPMRDLELVRAAPSVRSCAS</sequence>
<accession>A0A8E5IMH1</accession>
<name>A0A8E5IMH1_SALET</name>
<gene>
    <name evidence="3" type="ORF">F1331_25375</name>
</gene>
<keyword evidence="1" id="KW-0862">Zinc</keyword>
<dbReference type="EMBL" id="CP043765">
    <property type="protein sequence ID" value="QUS47057.1"/>
    <property type="molecule type" value="Genomic_DNA"/>
</dbReference>